<evidence type="ECO:0008006" key="6">
    <source>
        <dbReference type="Google" id="ProtNLM"/>
    </source>
</evidence>
<dbReference type="Gene3D" id="2.120.10.80">
    <property type="entry name" value="Kelch-type beta propeller"/>
    <property type="match status" value="1"/>
</dbReference>
<gene>
    <name evidence="4" type="ORF">AWRI4619_LOCUS7212</name>
</gene>
<dbReference type="Proteomes" id="UP000716446">
    <property type="component" value="Unassembled WGS sequence"/>
</dbReference>
<feature type="region of interest" description="Disordered" evidence="1">
    <location>
        <begin position="731"/>
        <end position="769"/>
    </location>
</feature>
<dbReference type="InterPro" id="IPR011043">
    <property type="entry name" value="Gal_Oxase/kelch_b-propeller"/>
</dbReference>
<feature type="region of interest" description="Disordered" evidence="1">
    <location>
        <begin position="577"/>
        <end position="706"/>
    </location>
</feature>
<accession>A0A9N8PFF3</accession>
<feature type="compositionally biased region" description="Basic and acidic residues" evidence="1">
    <location>
        <begin position="968"/>
        <end position="986"/>
    </location>
</feature>
<keyword evidence="2" id="KW-1133">Transmembrane helix</keyword>
<keyword evidence="2" id="KW-0812">Transmembrane</keyword>
<sequence length="1115" mass="120854">MSRPALSRRIPVVGLLTLAAARVSALDLPYNPTHIVIPEQNDEDDQTVSYAYILQPKANGQASLLSLDLTKSLEASKLSLTTLYDSLPFLEATSNRAYTPLKGSEQNITVVAGDCSTDGDAPEVWTFIPAIHGKNGNGTWLQSTPAAAARNKIHGPDFLSSGIAFSDLAKGNASTTSLYVFGGMCPLANATDETWMSAANYTNQMMTFSPELDSSKQVAYTSAFLSSKGPPVAEAGFSMTPLAPAFSDNSSSTQSARQSFVLVGGHTGAAFINMSSVAVFSLPEETWTYQSVDQPSTPNADSTVKGAVTSVEPRSGHTAVLTEDGKSLVVFGGWVGDVTNAASPQLAVLELGSGYGGDGDWEWSVPLQTASGLSGAGIYGHGAAMLPGGVMMIMGGNNIPTTSSKRFLRRSVPSSNSQTFFYNVTSRSWIQSYSPPPAVTSDSGTSAQDQNKGALTTTSQKAGLGVGLAIGAIVVGLLIVFYFWYKRHLKQRREARESDRERLYKNGGNGYEQAWFGNTDYEPYRSSTTYEPYHGDYASGGNWQEKDEDMHDGFTTWTPHGVENSPAQIKEGNHDVERSGLSINAPSPTRGLRKNGLTRSQYQYHAAPRYDDGRISRTSGNIHPIQERDEEEERLSSRHSNRSFRGLGNMIGLKSSEQDPFKDPLPNPLRSHPVTPELGSAAEGSQGSPIHRQPTNTSVMTSTTNGTDQVSSWINHWTNSYAASLRRTISPYPASRSSSPDKIDERTSSGLSENSDRSGLSSNGRSVARTSSTRSGLFFGLSGHPSITPSQAPSASALSRSMSPAYWENRPKQLNSLHPPSLRPGLERNPDSTSTQCTTFGQLIAQGEALLGNTPDSQPTAPLEYRVRPTSTEIIAAAVGKTPPLPPRRRGWMGSIRQVFSGDRSMSASHAQRRVGAPMVPLPTQQYRDRSNSPVKGHARTGSSMSTSAPRRAASDSSQFLGTRRGKRDWEGNENDPRWQPYRDDPDTGDWGDVPETSASKEETEKQTPEDEREDWDIEEAAANRDVQVMFTVPKARLRVVNADEASLRSVSDGAKSIRARQLLKEKDKEEAKEEAAEAGAQRKPSNYGLQIQDWEREALEKRDAEEEAETSKTT</sequence>
<feature type="region of interest" description="Disordered" evidence="1">
    <location>
        <begin position="903"/>
        <end position="1020"/>
    </location>
</feature>
<feature type="compositionally biased region" description="Basic and acidic residues" evidence="1">
    <location>
        <begin position="1063"/>
        <end position="1076"/>
    </location>
</feature>
<feature type="compositionally biased region" description="Basic and acidic residues" evidence="1">
    <location>
        <begin position="1094"/>
        <end position="1105"/>
    </location>
</feature>
<keyword evidence="5" id="KW-1185">Reference proteome</keyword>
<dbReference type="SUPFAM" id="SSF50965">
    <property type="entry name" value="Galactose oxidase, central domain"/>
    <property type="match status" value="1"/>
</dbReference>
<dbReference type="AlphaFoldDB" id="A0A9N8PFF3"/>
<feature type="compositionally biased region" description="Polar residues" evidence="1">
    <location>
        <begin position="683"/>
        <end position="706"/>
    </location>
</feature>
<feature type="region of interest" description="Disordered" evidence="1">
    <location>
        <begin position="811"/>
        <end position="835"/>
    </location>
</feature>
<evidence type="ECO:0000256" key="3">
    <source>
        <dbReference type="SAM" id="SignalP"/>
    </source>
</evidence>
<evidence type="ECO:0000313" key="4">
    <source>
        <dbReference type="EMBL" id="CAD0092202.1"/>
    </source>
</evidence>
<feature type="compositionally biased region" description="Basic and acidic residues" evidence="1">
    <location>
        <begin position="999"/>
        <end position="1010"/>
    </location>
</feature>
<dbReference type="EMBL" id="CAIJEN010000013">
    <property type="protein sequence ID" value="CAD0092202.1"/>
    <property type="molecule type" value="Genomic_DNA"/>
</dbReference>
<feature type="compositionally biased region" description="Polar residues" evidence="1">
    <location>
        <begin position="440"/>
        <end position="454"/>
    </location>
</feature>
<evidence type="ECO:0000313" key="5">
    <source>
        <dbReference type="Proteomes" id="UP000716446"/>
    </source>
</evidence>
<feature type="compositionally biased region" description="Acidic residues" evidence="1">
    <location>
        <begin position="1011"/>
        <end position="1020"/>
    </location>
</feature>
<organism evidence="4 5">
    <name type="scientific">Aureobasidium vineae</name>
    <dbReference type="NCBI Taxonomy" id="2773715"/>
    <lineage>
        <taxon>Eukaryota</taxon>
        <taxon>Fungi</taxon>
        <taxon>Dikarya</taxon>
        <taxon>Ascomycota</taxon>
        <taxon>Pezizomycotina</taxon>
        <taxon>Dothideomycetes</taxon>
        <taxon>Dothideomycetidae</taxon>
        <taxon>Dothideales</taxon>
        <taxon>Saccotheciaceae</taxon>
        <taxon>Aureobasidium</taxon>
    </lineage>
</organism>
<feature type="signal peptide" evidence="3">
    <location>
        <begin position="1"/>
        <end position="25"/>
    </location>
</feature>
<dbReference type="InterPro" id="IPR015915">
    <property type="entry name" value="Kelch-typ_b-propeller"/>
</dbReference>
<keyword evidence="2" id="KW-0472">Membrane</keyword>
<comment type="caution">
    <text evidence="4">The sequence shown here is derived from an EMBL/GenBank/DDBJ whole genome shotgun (WGS) entry which is preliminary data.</text>
</comment>
<feature type="region of interest" description="Disordered" evidence="1">
    <location>
        <begin position="435"/>
        <end position="454"/>
    </location>
</feature>
<protein>
    <recommendedName>
        <fullName evidence="6">Galactose oxidase</fullName>
    </recommendedName>
</protein>
<proteinExistence type="predicted"/>
<evidence type="ECO:0000256" key="2">
    <source>
        <dbReference type="SAM" id="Phobius"/>
    </source>
</evidence>
<evidence type="ECO:0000256" key="1">
    <source>
        <dbReference type="SAM" id="MobiDB-lite"/>
    </source>
</evidence>
<feature type="chain" id="PRO_5040336507" description="Galactose oxidase" evidence="3">
    <location>
        <begin position="26"/>
        <end position="1115"/>
    </location>
</feature>
<feature type="compositionally biased region" description="Polar residues" evidence="1">
    <location>
        <begin position="748"/>
        <end position="769"/>
    </location>
</feature>
<reference evidence="4" key="1">
    <citation type="submission" date="2020-06" db="EMBL/GenBank/DDBJ databases">
        <authorList>
            <person name="Onetto C."/>
        </authorList>
    </citation>
    <scope>NUCLEOTIDE SEQUENCE</scope>
</reference>
<feature type="compositionally biased region" description="Polar residues" evidence="1">
    <location>
        <begin position="941"/>
        <end position="961"/>
    </location>
</feature>
<feature type="transmembrane region" description="Helical" evidence="2">
    <location>
        <begin position="462"/>
        <end position="485"/>
    </location>
</feature>
<feature type="region of interest" description="Disordered" evidence="1">
    <location>
        <begin position="1063"/>
        <end position="1115"/>
    </location>
</feature>
<keyword evidence="3" id="KW-0732">Signal</keyword>
<name>A0A9N8PFF3_9PEZI</name>